<proteinExistence type="inferred from homology"/>
<dbReference type="Gene3D" id="3.40.190.10">
    <property type="entry name" value="Periplasmic binding protein-like II"/>
    <property type="match status" value="2"/>
</dbReference>
<dbReference type="InterPro" id="IPR000847">
    <property type="entry name" value="LysR_HTH_N"/>
</dbReference>
<evidence type="ECO:0000259" key="5">
    <source>
        <dbReference type="PROSITE" id="PS50931"/>
    </source>
</evidence>
<dbReference type="Pfam" id="PF00126">
    <property type="entry name" value="HTH_1"/>
    <property type="match status" value="1"/>
</dbReference>
<dbReference type="PRINTS" id="PR00039">
    <property type="entry name" value="HTHLYSR"/>
</dbReference>
<dbReference type="InterPro" id="IPR050389">
    <property type="entry name" value="LysR-type_TF"/>
</dbReference>
<dbReference type="PANTHER" id="PTHR30118:SF6">
    <property type="entry name" value="HTH-TYPE TRANSCRIPTIONAL REGULATOR LEUO"/>
    <property type="match status" value="1"/>
</dbReference>
<feature type="domain" description="HTH lysR-type" evidence="5">
    <location>
        <begin position="18"/>
        <end position="75"/>
    </location>
</feature>
<evidence type="ECO:0000256" key="4">
    <source>
        <dbReference type="ARBA" id="ARBA00023163"/>
    </source>
</evidence>
<dbReference type="EMBL" id="CP022112">
    <property type="protein sequence ID" value="ASG23903.1"/>
    <property type="molecule type" value="Genomic_DNA"/>
</dbReference>
<dbReference type="SUPFAM" id="SSF53850">
    <property type="entry name" value="Periplasmic binding protein-like II"/>
    <property type="match status" value="1"/>
</dbReference>
<keyword evidence="3" id="KW-0238">DNA-binding</keyword>
<dbReference type="PROSITE" id="PS50931">
    <property type="entry name" value="HTH_LYSR"/>
    <property type="match status" value="1"/>
</dbReference>
<dbReference type="SUPFAM" id="SSF46785">
    <property type="entry name" value="Winged helix' DNA-binding domain"/>
    <property type="match status" value="1"/>
</dbReference>
<evidence type="ECO:0000256" key="3">
    <source>
        <dbReference type="ARBA" id="ARBA00023125"/>
    </source>
</evidence>
<protein>
    <submittedName>
        <fullName evidence="6">LysR family transcriptional regulator</fullName>
    </submittedName>
</protein>
<dbReference type="InterPro" id="IPR036388">
    <property type="entry name" value="WH-like_DNA-bd_sf"/>
</dbReference>
<dbReference type="InterPro" id="IPR036390">
    <property type="entry name" value="WH_DNA-bd_sf"/>
</dbReference>
<organism evidence="6 7">
    <name type="scientific">Nitrospirillum viridazoti CBAmc</name>
    <dbReference type="NCBI Taxonomy" id="1441467"/>
    <lineage>
        <taxon>Bacteria</taxon>
        <taxon>Pseudomonadati</taxon>
        <taxon>Pseudomonadota</taxon>
        <taxon>Alphaproteobacteria</taxon>
        <taxon>Rhodospirillales</taxon>
        <taxon>Azospirillaceae</taxon>
        <taxon>Nitrospirillum</taxon>
        <taxon>Nitrospirillum viridazoti</taxon>
    </lineage>
</organism>
<evidence type="ECO:0000256" key="2">
    <source>
        <dbReference type="ARBA" id="ARBA00023015"/>
    </source>
</evidence>
<sequence length="320" mass="34814">MVHGLVGASLGSFDHLGVDGHLLRLFVTVYEEGSVSAAARRLDMAQSAVSHALNRLRRLVGDPLFVKSGRRIVATQHAERLVPQARLLMDGLKALTAGDGFDPAQARLSWTVAANDFQRDLLLPRFYARAAAQLADLRLQVIPSGRPTNEMLREARCDLLISPAPPEGLDIIQKRLFDDRYVCVFDGARRAAPASAAAFLAGRHVTVVHPSADPLNFDKALEGLGIHRDVVVSVANFSGLAPFLRGTDLIACIPGRLHRVELREFHAAPLPADLLAAAPPGTDALRMYMAWHLRSQHDPAQAWLRAQLEAVVRDVGEAPN</sequence>
<evidence type="ECO:0000313" key="7">
    <source>
        <dbReference type="Proteomes" id="UP000197153"/>
    </source>
</evidence>
<dbReference type="Pfam" id="PF03466">
    <property type="entry name" value="LysR_substrate"/>
    <property type="match status" value="1"/>
</dbReference>
<accession>A0A248JYU4</accession>
<dbReference type="InterPro" id="IPR005119">
    <property type="entry name" value="LysR_subst-bd"/>
</dbReference>
<name>A0A248JYU4_9PROT</name>
<comment type="similarity">
    <text evidence="1">Belongs to the LysR transcriptional regulatory family.</text>
</comment>
<keyword evidence="4" id="KW-0804">Transcription</keyword>
<dbReference type="GO" id="GO:0003677">
    <property type="term" value="F:DNA binding"/>
    <property type="evidence" value="ECO:0007669"/>
    <property type="project" value="UniProtKB-KW"/>
</dbReference>
<dbReference type="KEGG" id="nao:Y958_23390"/>
<evidence type="ECO:0000256" key="1">
    <source>
        <dbReference type="ARBA" id="ARBA00009437"/>
    </source>
</evidence>
<gene>
    <name evidence="6" type="ORF">Y958_23390</name>
</gene>
<keyword evidence="2" id="KW-0805">Transcription regulation</keyword>
<dbReference type="Gene3D" id="1.10.10.10">
    <property type="entry name" value="Winged helix-like DNA-binding domain superfamily/Winged helix DNA-binding domain"/>
    <property type="match status" value="1"/>
</dbReference>
<evidence type="ECO:0000313" key="6">
    <source>
        <dbReference type="EMBL" id="ASG23903.1"/>
    </source>
</evidence>
<dbReference type="GO" id="GO:0003700">
    <property type="term" value="F:DNA-binding transcription factor activity"/>
    <property type="evidence" value="ECO:0007669"/>
    <property type="project" value="InterPro"/>
</dbReference>
<dbReference type="CDD" id="cd08417">
    <property type="entry name" value="PBP2_Nitroaromatics_like"/>
    <property type="match status" value="1"/>
</dbReference>
<dbReference type="Proteomes" id="UP000197153">
    <property type="component" value="Chromosome 3"/>
</dbReference>
<reference evidence="6 7" key="1">
    <citation type="submission" date="2017-06" db="EMBL/GenBank/DDBJ databases">
        <title>Complete genome sequence of Nitrospirillum amazonense strain CBAmC, an endophytic nitrogen-fixing and plant growth-promoting bacterium, isolated from sugarcane.</title>
        <authorList>
            <person name="Schwab S."/>
            <person name="dos Santos Teixeira K.R."/>
            <person name="Simoes Araujo J.L."/>
            <person name="Soares Vidal M."/>
            <person name="Borges de Freitas H.R."/>
            <person name="Rivello Crivelaro A.L."/>
            <person name="Bueno de Camargo Nunes A."/>
            <person name="dos Santos C.M."/>
            <person name="Palmeira da Silva Rosa D."/>
            <person name="da Silva Padilha D."/>
            <person name="da Silva E."/>
            <person name="Araujo Terra L."/>
            <person name="Soares Mendes V."/>
            <person name="Farinelli L."/>
            <person name="Magalhaes Cruz L."/>
            <person name="Baldani J.I."/>
        </authorList>
    </citation>
    <scope>NUCLEOTIDE SEQUENCE [LARGE SCALE GENOMIC DNA]</scope>
    <source>
        <strain evidence="6 7">CBAmC</strain>
    </source>
</reference>
<dbReference type="AlphaFoldDB" id="A0A248JYU4"/>
<dbReference type="InterPro" id="IPR037402">
    <property type="entry name" value="YidZ_PBP2"/>
</dbReference>
<keyword evidence="7" id="KW-1185">Reference proteome</keyword>
<dbReference type="PANTHER" id="PTHR30118">
    <property type="entry name" value="HTH-TYPE TRANSCRIPTIONAL REGULATOR LEUO-RELATED"/>
    <property type="match status" value="1"/>
</dbReference>